<evidence type="ECO:0000259" key="1">
    <source>
        <dbReference type="Pfam" id="PF12146"/>
    </source>
</evidence>
<proteinExistence type="predicted"/>
<accession>F5XN17</accession>
<dbReference type="STRING" id="1032480.MLP_34530"/>
<evidence type="ECO:0000313" key="3">
    <source>
        <dbReference type="Proteomes" id="UP000007947"/>
    </source>
</evidence>
<name>F5XN17_MICPN</name>
<dbReference type="eggNOG" id="COG2267">
    <property type="taxonomic scope" value="Bacteria"/>
</dbReference>
<dbReference type="InterPro" id="IPR051044">
    <property type="entry name" value="MAG_DAG_Lipase"/>
</dbReference>
<organism evidence="2 3">
    <name type="scientific">Microlunatus phosphovorus (strain ATCC 700054 / DSM 10555 / JCM 9379 / NBRC 101784 / NCIMB 13414 / VKM Ac-1990 / NM-1)</name>
    <dbReference type="NCBI Taxonomy" id="1032480"/>
    <lineage>
        <taxon>Bacteria</taxon>
        <taxon>Bacillati</taxon>
        <taxon>Actinomycetota</taxon>
        <taxon>Actinomycetes</taxon>
        <taxon>Propionibacteriales</taxon>
        <taxon>Propionibacteriaceae</taxon>
        <taxon>Microlunatus</taxon>
    </lineage>
</organism>
<dbReference type="SUPFAM" id="SSF53474">
    <property type="entry name" value="alpha/beta-Hydrolases"/>
    <property type="match status" value="1"/>
</dbReference>
<dbReference type="InterPro" id="IPR029058">
    <property type="entry name" value="AB_hydrolase_fold"/>
</dbReference>
<keyword evidence="3" id="KW-1185">Reference proteome</keyword>
<feature type="domain" description="Serine aminopeptidase S33" evidence="1">
    <location>
        <begin position="49"/>
        <end position="185"/>
    </location>
</feature>
<dbReference type="Proteomes" id="UP000007947">
    <property type="component" value="Chromosome"/>
</dbReference>
<dbReference type="HOGENOM" id="CLU_051796_0_0_11"/>
<dbReference type="AlphaFoldDB" id="F5XN17"/>
<dbReference type="KEGG" id="mph:MLP_34530"/>
<protein>
    <recommendedName>
        <fullName evidence="1">Serine aminopeptidase S33 domain-containing protein</fullName>
    </recommendedName>
</protein>
<dbReference type="RefSeq" id="WP_013864325.1">
    <property type="nucleotide sequence ID" value="NC_015635.1"/>
</dbReference>
<dbReference type="Gene3D" id="3.40.50.1820">
    <property type="entry name" value="alpha/beta hydrolase"/>
    <property type="match status" value="1"/>
</dbReference>
<dbReference type="InterPro" id="IPR022742">
    <property type="entry name" value="Hydrolase_4"/>
</dbReference>
<dbReference type="EMBL" id="AP012204">
    <property type="protein sequence ID" value="BAK36467.1"/>
    <property type="molecule type" value="Genomic_DNA"/>
</dbReference>
<evidence type="ECO:0000313" key="2">
    <source>
        <dbReference type="EMBL" id="BAK36467.1"/>
    </source>
</evidence>
<sequence length="320" mass="35172">MTNQHWRPDILDGYEATDLPLPGVAPAPGEPTTDPLVATLVRRLPASAARAAVLYLPGWNDYFFLTHLADRLAELGYDFFTIDLRRCGRSLRTGQLRGYIEDLDDYDDELSQAANIISADHDRLTVFGQSAGGLVAALWAARRPEQVHALVLTSPWLDLHRPVAVAAAATRLVDLAATRIPTRALRLPDAELSIRSVHRSFGGEWDYDLSLKASPSPPLRLGWLRAMRAGHARVAAGLGLPMPVLALLAARHTIARRWRADLRTVDTVIDVDHVARRALQLGDHVTVVRLPGAMHDLLLSGADVRERALAEITHWCAIHG</sequence>
<dbReference type="OrthoDB" id="9801217at2"/>
<gene>
    <name evidence="2" type="ordered locus">MLP_34530</name>
</gene>
<dbReference type="Pfam" id="PF12146">
    <property type="entry name" value="Hydrolase_4"/>
    <property type="match status" value="1"/>
</dbReference>
<dbReference type="PANTHER" id="PTHR11614">
    <property type="entry name" value="PHOSPHOLIPASE-RELATED"/>
    <property type="match status" value="1"/>
</dbReference>
<reference evidence="2 3" key="1">
    <citation type="submission" date="2011-05" db="EMBL/GenBank/DDBJ databases">
        <title>Whole genome sequence of Microlunatus phosphovorus NM-1.</title>
        <authorList>
            <person name="Hosoyama A."/>
            <person name="Sasaki K."/>
            <person name="Harada T."/>
            <person name="Igarashi R."/>
            <person name="Kawakoshi A."/>
            <person name="Sasagawa M."/>
            <person name="Fukada J."/>
            <person name="Nakamura S."/>
            <person name="Katano Y."/>
            <person name="Hanada S."/>
            <person name="Kamagata Y."/>
            <person name="Nakamura N."/>
            <person name="Yamazaki S."/>
            <person name="Fujita N."/>
        </authorList>
    </citation>
    <scope>NUCLEOTIDE SEQUENCE [LARGE SCALE GENOMIC DNA]</scope>
    <source>
        <strain evidence="3">ATCC 700054 / DSM 10555 / JCM 9379 / NBRC 101784 / NCIMB 13414 / VKM Ac-1990 / NM-1</strain>
    </source>
</reference>